<evidence type="ECO:0000256" key="7">
    <source>
        <dbReference type="ARBA" id="ARBA00023065"/>
    </source>
</evidence>
<evidence type="ECO:0000313" key="11">
    <source>
        <dbReference type="EMBL" id="CAJ1396485.1"/>
    </source>
</evidence>
<feature type="transmembrane region" description="Helical" evidence="9">
    <location>
        <begin position="139"/>
        <end position="161"/>
    </location>
</feature>
<reference evidence="11" key="1">
    <citation type="submission" date="2023-08" db="EMBL/GenBank/DDBJ databases">
        <authorList>
            <person name="Chen Y."/>
            <person name="Shah S."/>
            <person name="Dougan E. K."/>
            <person name="Thang M."/>
            <person name="Chan C."/>
        </authorList>
    </citation>
    <scope>NUCLEOTIDE SEQUENCE</scope>
</reference>
<keyword evidence="3 9" id="KW-0109">Calcium transport</keyword>
<comment type="similarity">
    <text evidence="9">Belongs to the Ca(2+):cation antiporter (CaCA) (TC 2.A.19) family.</text>
</comment>
<dbReference type="PANTHER" id="PTHR31503">
    <property type="entry name" value="VACUOLAR CALCIUM ION TRANSPORTER"/>
    <property type="match status" value="1"/>
</dbReference>
<evidence type="ECO:0000256" key="4">
    <source>
        <dbReference type="ARBA" id="ARBA00022692"/>
    </source>
</evidence>
<dbReference type="GO" id="GO:0012505">
    <property type="term" value="C:endomembrane system"/>
    <property type="evidence" value="ECO:0007669"/>
    <property type="project" value="UniProtKB-SubCell"/>
</dbReference>
<comment type="caution">
    <text evidence="9">Lacks conserved residue(s) required for the propagation of feature annotation.</text>
</comment>
<dbReference type="GO" id="GO:0005774">
    <property type="term" value="C:vacuolar membrane"/>
    <property type="evidence" value="ECO:0007669"/>
    <property type="project" value="UniProtKB-ARBA"/>
</dbReference>
<dbReference type="AlphaFoldDB" id="A0AA36N2T8"/>
<feature type="transmembrane region" description="Helical" evidence="9">
    <location>
        <begin position="282"/>
        <end position="299"/>
    </location>
</feature>
<dbReference type="Pfam" id="PF01699">
    <property type="entry name" value="Na_Ca_ex"/>
    <property type="match status" value="2"/>
</dbReference>
<keyword evidence="4 9" id="KW-0812">Transmembrane</keyword>
<dbReference type="NCBIfam" id="TIGR00378">
    <property type="entry name" value="cax"/>
    <property type="match status" value="1"/>
</dbReference>
<evidence type="ECO:0000256" key="5">
    <source>
        <dbReference type="ARBA" id="ARBA00022837"/>
    </source>
</evidence>
<dbReference type="GO" id="GO:0006874">
    <property type="term" value="P:intracellular calcium ion homeostasis"/>
    <property type="evidence" value="ECO:0007669"/>
    <property type="project" value="TreeGrafter"/>
</dbReference>
<dbReference type="Proteomes" id="UP001178507">
    <property type="component" value="Unassembled WGS sequence"/>
</dbReference>
<dbReference type="InterPro" id="IPR004798">
    <property type="entry name" value="CAX-like"/>
</dbReference>
<feature type="domain" description="Sodium/calcium exchanger membrane region" evidence="10">
    <location>
        <begin position="251"/>
        <end position="394"/>
    </location>
</feature>
<comment type="subcellular location">
    <subcellularLocation>
        <location evidence="1">Endomembrane system</location>
        <topology evidence="1">Multi-pass membrane protein</topology>
    </subcellularLocation>
</comment>
<accession>A0AA36N2T8</accession>
<evidence type="ECO:0000313" key="12">
    <source>
        <dbReference type="Proteomes" id="UP001178507"/>
    </source>
</evidence>
<dbReference type="PANTHER" id="PTHR31503:SF22">
    <property type="entry name" value="VACUOLAR CALCIUM ION TRANSPORTER"/>
    <property type="match status" value="1"/>
</dbReference>
<evidence type="ECO:0000256" key="6">
    <source>
        <dbReference type="ARBA" id="ARBA00022989"/>
    </source>
</evidence>
<sequence length="398" mass="42726">MAPAKHRYLLMRSSSDNLYVDKSGRHDVEKTVVEVPFWETERAAWMKVFVSPMNILLIFVPLGLIAPAMEWNSAIVFGCNFVAIVPLASILGAATEAMAAHTGQMVGGLLNATFGNAVEMIMCVQAVRAGLIQVVQGNLLGSVLSNLLLVLGMAILGAGYYHSESKFNSQGAAANMTCQVVASISICLPTMFRSIQGSTDAEILLLSRICSLFLCLVYFMFLVFQLYTHSELFSDEGGEEEHHGAMSLTGSTVLLAGSTLVVAACSEGLVDSIEDVSENFGLPKAFIGVILLPIVGNAAEHATAVTSAMKGMMDLSLGVAVGSSTQIALFVVPCAVLWGWIFDSPMTLSFRNFDTACQMVTVFLVSQVLSHGNTNWLHGVMLMTTYILIAAITWFIPE</sequence>
<feature type="transmembrane region" description="Helical" evidence="9">
    <location>
        <begin position="319"/>
        <end position="341"/>
    </location>
</feature>
<dbReference type="Gene3D" id="1.20.1420.30">
    <property type="entry name" value="NCX, central ion-binding region"/>
    <property type="match status" value="1"/>
</dbReference>
<organism evidence="11 12">
    <name type="scientific">Effrenium voratum</name>
    <dbReference type="NCBI Taxonomy" id="2562239"/>
    <lineage>
        <taxon>Eukaryota</taxon>
        <taxon>Sar</taxon>
        <taxon>Alveolata</taxon>
        <taxon>Dinophyceae</taxon>
        <taxon>Suessiales</taxon>
        <taxon>Symbiodiniaceae</taxon>
        <taxon>Effrenium</taxon>
    </lineage>
</organism>
<feature type="transmembrane region" description="Helical" evidence="9">
    <location>
        <begin position="376"/>
        <end position="396"/>
    </location>
</feature>
<evidence type="ECO:0000256" key="1">
    <source>
        <dbReference type="ARBA" id="ARBA00004127"/>
    </source>
</evidence>
<feature type="transmembrane region" description="Helical" evidence="9">
    <location>
        <begin position="204"/>
        <end position="227"/>
    </location>
</feature>
<dbReference type="NCBIfam" id="TIGR00846">
    <property type="entry name" value="caca2"/>
    <property type="match status" value="1"/>
</dbReference>
<evidence type="ECO:0000256" key="8">
    <source>
        <dbReference type="ARBA" id="ARBA00023136"/>
    </source>
</evidence>
<evidence type="ECO:0000256" key="9">
    <source>
        <dbReference type="RuleBase" id="RU365028"/>
    </source>
</evidence>
<feature type="transmembrane region" description="Helical" evidence="9">
    <location>
        <begin position="44"/>
        <end position="66"/>
    </location>
</feature>
<proteinExistence type="inferred from homology"/>
<dbReference type="InterPro" id="IPR004713">
    <property type="entry name" value="CaH_exchang"/>
</dbReference>
<keyword evidence="5 9" id="KW-0106">Calcium</keyword>
<keyword evidence="9" id="KW-0050">Antiport</keyword>
<keyword evidence="6 9" id="KW-1133">Transmembrane helix</keyword>
<evidence type="ECO:0000259" key="10">
    <source>
        <dbReference type="Pfam" id="PF01699"/>
    </source>
</evidence>
<keyword evidence="12" id="KW-1185">Reference proteome</keyword>
<evidence type="ECO:0000256" key="3">
    <source>
        <dbReference type="ARBA" id="ARBA00022568"/>
    </source>
</evidence>
<keyword evidence="2 9" id="KW-0813">Transport</keyword>
<dbReference type="InterPro" id="IPR004837">
    <property type="entry name" value="NaCa_Exmemb"/>
</dbReference>
<dbReference type="GO" id="GO:0015369">
    <property type="term" value="F:calcium:proton antiporter activity"/>
    <property type="evidence" value="ECO:0007669"/>
    <property type="project" value="UniProtKB-UniRule"/>
</dbReference>
<protein>
    <recommendedName>
        <fullName evidence="10">Sodium/calcium exchanger membrane region domain-containing protein</fullName>
    </recommendedName>
</protein>
<name>A0AA36N2T8_9DINO</name>
<feature type="transmembrane region" description="Helical" evidence="9">
    <location>
        <begin position="173"/>
        <end position="192"/>
    </location>
</feature>
<feature type="transmembrane region" description="Helical" evidence="9">
    <location>
        <begin position="73"/>
        <end position="94"/>
    </location>
</feature>
<keyword evidence="8 9" id="KW-0472">Membrane</keyword>
<dbReference type="InterPro" id="IPR044880">
    <property type="entry name" value="NCX_ion-bd_dom_sf"/>
</dbReference>
<dbReference type="EMBL" id="CAUJNA010003233">
    <property type="protein sequence ID" value="CAJ1396485.1"/>
    <property type="molecule type" value="Genomic_DNA"/>
</dbReference>
<keyword evidence="7 9" id="KW-0406">Ion transport</keyword>
<feature type="domain" description="Sodium/calcium exchanger membrane region" evidence="10">
    <location>
        <begin position="73"/>
        <end position="226"/>
    </location>
</feature>
<comment type="caution">
    <text evidence="11">The sequence shown here is derived from an EMBL/GenBank/DDBJ whole genome shotgun (WGS) entry which is preliminary data.</text>
</comment>
<evidence type="ECO:0000256" key="2">
    <source>
        <dbReference type="ARBA" id="ARBA00022448"/>
    </source>
</evidence>
<feature type="transmembrane region" description="Helical" evidence="9">
    <location>
        <begin position="106"/>
        <end position="127"/>
    </location>
</feature>
<gene>
    <name evidence="11" type="ORF">EVOR1521_LOCUS20713</name>
</gene>